<dbReference type="InterPro" id="IPR050111">
    <property type="entry name" value="C-type_lectin/snaclec_domain"/>
</dbReference>
<keyword evidence="2" id="KW-0472">Membrane</keyword>
<dbReference type="EMBL" id="JAAWVO010068416">
    <property type="protein sequence ID" value="MBN3323980.1"/>
    <property type="molecule type" value="Genomic_DNA"/>
</dbReference>
<dbReference type="Gene3D" id="3.10.100.10">
    <property type="entry name" value="Mannose-Binding Protein A, subunit A"/>
    <property type="match status" value="1"/>
</dbReference>
<dbReference type="SUPFAM" id="SSF56436">
    <property type="entry name" value="C-type lectin-like"/>
    <property type="match status" value="1"/>
</dbReference>
<dbReference type="InterPro" id="IPR016186">
    <property type="entry name" value="C-type_lectin-like/link_sf"/>
</dbReference>
<reference evidence="4" key="1">
    <citation type="journal article" date="2021" name="Cell">
        <title>Tracing the genetic footprints of vertebrate landing in non-teleost ray-finned fishes.</title>
        <authorList>
            <person name="Bi X."/>
            <person name="Wang K."/>
            <person name="Yang L."/>
            <person name="Pan H."/>
            <person name="Jiang H."/>
            <person name="Wei Q."/>
            <person name="Fang M."/>
            <person name="Yu H."/>
            <person name="Zhu C."/>
            <person name="Cai Y."/>
            <person name="He Y."/>
            <person name="Gan X."/>
            <person name="Zeng H."/>
            <person name="Yu D."/>
            <person name="Zhu Y."/>
            <person name="Jiang H."/>
            <person name="Qiu Q."/>
            <person name="Yang H."/>
            <person name="Zhang Y.E."/>
            <person name="Wang W."/>
            <person name="Zhu M."/>
            <person name="He S."/>
            <person name="Zhang G."/>
        </authorList>
    </citation>
    <scope>NUCLEOTIDE SEQUENCE</scope>
    <source>
        <strain evidence="4">Allg_001</strain>
    </source>
</reference>
<proteinExistence type="predicted"/>
<evidence type="ECO:0000256" key="1">
    <source>
        <dbReference type="SAM" id="MobiDB-lite"/>
    </source>
</evidence>
<keyword evidence="2" id="KW-1133">Transmembrane helix</keyword>
<dbReference type="PROSITE" id="PS50041">
    <property type="entry name" value="C_TYPE_LECTIN_2"/>
    <property type="match status" value="1"/>
</dbReference>
<comment type="caution">
    <text evidence="4">The sequence shown here is derived from an EMBL/GenBank/DDBJ whole genome shotgun (WGS) entry which is preliminary data.</text>
</comment>
<keyword evidence="5" id="KW-1185">Reference proteome</keyword>
<sequence>ISTDCPADGHTWVPFENSCYYFVHGQDDIAKSYTIEDAKHICKGYGLLSISTIKENNFIVKYSSFVWKDQINVWLGMYYDSDSDSLKWFDKTDVVLNNWDNSSTALALIDVCAALYTSSGKWVKVSCEDDPEHGVVCESAQSNSKDNRPLLLALVILSVLIIIGISDVVWFLHQKNYFSSTSFTSFEYHPPFRSPSGDETSLVEAEEKEYTA</sequence>
<dbReference type="Pfam" id="PF00059">
    <property type="entry name" value="Lectin_C"/>
    <property type="match status" value="1"/>
</dbReference>
<feature type="region of interest" description="Disordered" evidence="1">
    <location>
        <begin position="192"/>
        <end position="212"/>
    </location>
</feature>
<dbReference type="SMART" id="SM00034">
    <property type="entry name" value="CLECT"/>
    <property type="match status" value="1"/>
</dbReference>
<protein>
    <submittedName>
        <fullName evidence="4">CD302 protein</fullName>
    </submittedName>
</protein>
<evidence type="ECO:0000256" key="2">
    <source>
        <dbReference type="SAM" id="Phobius"/>
    </source>
</evidence>
<feature type="domain" description="C-type lectin" evidence="3">
    <location>
        <begin position="15"/>
        <end position="128"/>
    </location>
</feature>
<evidence type="ECO:0000313" key="5">
    <source>
        <dbReference type="Proteomes" id="UP000736164"/>
    </source>
</evidence>
<dbReference type="CDD" id="cd00037">
    <property type="entry name" value="CLECT"/>
    <property type="match status" value="1"/>
</dbReference>
<feature type="non-terminal residue" evidence="4">
    <location>
        <position position="1"/>
    </location>
</feature>
<dbReference type="PANTHER" id="PTHR22803">
    <property type="entry name" value="MANNOSE, PHOSPHOLIPASE, LECTIN RECEPTOR RELATED"/>
    <property type="match status" value="1"/>
</dbReference>
<dbReference type="Proteomes" id="UP000736164">
    <property type="component" value="Unassembled WGS sequence"/>
</dbReference>
<evidence type="ECO:0000313" key="4">
    <source>
        <dbReference type="EMBL" id="MBN3323980.1"/>
    </source>
</evidence>
<organism evidence="4 5">
    <name type="scientific">Atractosteus spatula</name>
    <name type="common">Alligator gar</name>
    <name type="synonym">Lepisosteus spatula</name>
    <dbReference type="NCBI Taxonomy" id="7917"/>
    <lineage>
        <taxon>Eukaryota</taxon>
        <taxon>Metazoa</taxon>
        <taxon>Chordata</taxon>
        <taxon>Craniata</taxon>
        <taxon>Vertebrata</taxon>
        <taxon>Euteleostomi</taxon>
        <taxon>Actinopterygii</taxon>
        <taxon>Neopterygii</taxon>
        <taxon>Holostei</taxon>
        <taxon>Semionotiformes</taxon>
        <taxon>Lepisosteidae</taxon>
        <taxon>Atractosteus</taxon>
    </lineage>
</organism>
<feature type="transmembrane region" description="Helical" evidence="2">
    <location>
        <begin position="150"/>
        <end position="172"/>
    </location>
</feature>
<dbReference type="InterPro" id="IPR001304">
    <property type="entry name" value="C-type_lectin-like"/>
</dbReference>
<feature type="non-terminal residue" evidence="4">
    <location>
        <position position="212"/>
    </location>
</feature>
<evidence type="ECO:0000259" key="3">
    <source>
        <dbReference type="PROSITE" id="PS50041"/>
    </source>
</evidence>
<keyword evidence="2" id="KW-0812">Transmembrane</keyword>
<name>A0A8J7P4H8_ATRSP</name>
<dbReference type="AlphaFoldDB" id="A0A8J7P4H8"/>
<gene>
    <name evidence="4" type="primary">Cd302_0</name>
    <name evidence="4" type="ORF">GTO95_0003010</name>
</gene>
<dbReference type="InterPro" id="IPR016187">
    <property type="entry name" value="CTDL_fold"/>
</dbReference>
<accession>A0A8J7P4H8</accession>